<reference evidence="2" key="1">
    <citation type="journal article" date="2022" name="bioRxiv">
        <title>Sequencing and chromosome-scale assembly of the giantPleurodeles waltlgenome.</title>
        <authorList>
            <person name="Brown T."/>
            <person name="Elewa A."/>
            <person name="Iarovenko S."/>
            <person name="Subramanian E."/>
            <person name="Araus A.J."/>
            <person name="Petzold A."/>
            <person name="Susuki M."/>
            <person name="Suzuki K.-i.T."/>
            <person name="Hayashi T."/>
            <person name="Toyoda A."/>
            <person name="Oliveira C."/>
            <person name="Osipova E."/>
            <person name="Leigh N.D."/>
            <person name="Simon A."/>
            <person name="Yun M.H."/>
        </authorList>
    </citation>
    <scope>NUCLEOTIDE SEQUENCE</scope>
    <source>
        <strain evidence="2">20211129_DDA</strain>
        <tissue evidence="2">Liver</tissue>
    </source>
</reference>
<gene>
    <name evidence="2" type="ORF">NDU88_001017</name>
</gene>
<comment type="caution">
    <text evidence="2">The sequence shown here is derived from an EMBL/GenBank/DDBJ whole genome shotgun (WGS) entry which is preliminary data.</text>
</comment>
<protein>
    <submittedName>
        <fullName evidence="2">Uncharacterized protein</fullName>
    </submittedName>
</protein>
<proteinExistence type="predicted"/>
<name>A0AAV7SYE3_PLEWA</name>
<evidence type="ECO:0000313" key="3">
    <source>
        <dbReference type="Proteomes" id="UP001066276"/>
    </source>
</evidence>
<dbReference type="EMBL" id="JANPWB010000007">
    <property type="protein sequence ID" value="KAJ1169111.1"/>
    <property type="molecule type" value="Genomic_DNA"/>
</dbReference>
<sequence length="121" mass="13239">MAGVVKINRLELPSISSPGQCTWSSARTYQRALLASGDIRHGRLYSWALSVVVNLVAICSGKNEGCEAAALRLNHSLFFMPQTIRPTRSRQEHDPVASSRSALFPLAPPPDVTTILDPDWP</sequence>
<dbReference type="Proteomes" id="UP001066276">
    <property type="component" value="Chromosome 4_1"/>
</dbReference>
<organism evidence="2 3">
    <name type="scientific">Pleurodeles waltl</name>
    <name type="common">Iberian ribbed newt</name>
    <dbReference type="NCBI Taxonomy" id="8319"/>
    <lineage>
        <taxon>Eukaryota</taxon>
        <taxon>Metazoa</taxon>
        <taxon>Chordata</taxon>
        <taxon>Craniata</taxon>
        <taxon>Vertebrata</taxon>
        <taxon>Euteleostomi</taxon>
        <taxon>Amphibia</taxon>
        <taxon>Batrachia</taxon>
        <taxon>Caudata</taxon>
        <taxon>Salamandroidea</taxon>
        <taxon>Salamandridae</taxon>
        <taxon>Pleurodelinae</taxon>
        <taxon>Pleurodeles</taxon>
    </lineage>
</organism>
<evidence type="ECO:0000256" key="1">
    <source>
        <dbReference type="SAM" id="MobiDB-lite"/>
    </source>
</evidence>
<accession>A0AAV7SYE3</accession>
<keyword evidence="3" id="KW-1185">Reference proteome</keyword>
<dbReference type="AlphaFoldDB" id="A0AAV7SYE3"/>
<feature type="region of interest" description="Disordered" evidence="1">
    <location>
        <begin position="87"/>
        <end position="109"/>
    </location>
</feature>
<evidence type="ECO:0000313" key="2">
    <source>
        <dbReference type="EMBL" id="KAJ1169111.1"/>
    </source>
</evidence>